<keyword evidence="10" id="KW-1185">Reference proteome</keyword>
<dbReference type="AlphaFoldDB" id="A0CMM2"/>
<keyword evidence="3" id="KW-0378">Hydrolase</keyword>
<protein>
    <recommendedName>
        <fullName evidence="8">Peptidase S11 D-alanyl-D-alanine carboxypeptidase A N-terminal domain-containing protein</fullName>
    </recommendedName>
</protein>
<dbReference type="InterPro" id="IPR001967">
    <property type="entry name" value="Peptidase_S11_N"/>
</dbReference>
<dbReference type="STRING" id="5888.A0CMM2"/>
<evidence type="ECO:0000256" key="2">
    <source>
        <dbReference type="ARBA" id="ARBA00022729"/>
    </source>
</evidence>
<keyword evidence="5" id="KW-0573">Peptidoglycan synthesis</keyword>
<dbReference type="GeneID" id="5025221"/>
<keyword evidence="4" id="KW-0133">Cell shape</keyword>
<evidence type="ECO:0000256" key="4">
    <source>
        <dbReference type="ARBA" id="ARBA00022960"/>
    </source>
</evidence>
<dbReference type="InterPro" id="IPR018044">
    <property type="entry name" value="Peptidase_S11"/>
</dbReference>
<organism evidence="9 10">
    <name type="scientific">Paramecium tetraurelia</name>
    <dbReference type="NCBI Taxonomy" id="5888"/>
    <lineage>
        <taxon>Eukaryota</taxon>
        <taxon>Sar</taxon>
        <taxon>Alveolata</taxon>
        <taxon>Ciliophora</taxon>
        <taxon>Intramacronucleata</taxon>
        <taxon>Oligohymenophorea</taxon>
        <taxon>Peniculida</taxon>
        <taxon>Parameciidae</taxon>
        <taxon>Paramecium</taxon>
    </lineage>
</organism>
<evidence type="ECO:0000256" key="7">
    <source>
        <dbReference type="SAM" id="MobiDB-lite"/>
    </source>
</evidence>
<feature type="region of interest" description="Disordered" evidence="7">
    <location>
        <begin position="113"/>
        <end position="133"/>
    </location>
</feature>
<dbReference type="Pfam" id="PF00768">
    <property type="entry name" value="Peptidase_S11"/>
    <property type="match status" value="1"/>
</dbReference>
<dbReference type="InterPro" id="IPR012338">
    <property type="entry name" value="Beta-lactam/transpept-like"/>
</dbReference>
<dbReference type="KEGG" id="ptm:GSPATT00008518001"/>
<dbReference type="GO" id="GO:0008360">
    <property type="term" value="P:regulation of cell shape"/>
    <property type="evidence" value="ECO:0007669"/>
    <property type="project" value="UniProtKB-KW"/>
</dbReference>
<reference evidence="9 10" key="1">
    <citation type="journal article" date="2006" name="Nature">
        <title>Global trends of whole-genome duplications revealed by the ciliate Paramecium tetraurelia.</title>
        <authorList>
            <consortium name="Genoscope"/>
            <person name="Aury J.-M."/>
            <person name="Jaillon O."/>
            <person name="Duret L."/>
            <person name="Noel B."/>
            <person name="Jubin C."/>
            <person name="Porcel B.M."/>
            <person name="Segurens B."/>
            <person name="Daubin V."/>
            <person name="Anthouard V."/>
            <person name="Aiach N."/>
            <person name="Arnaiz O."/>
            <person name="Billaut A."/>
            <person name="Beisson J."/>
            <person name="Blanc I."/>
            <person name="Bouhouche K."/>
            <person name="Camara F."/>
            <person name="Duharcourt S."/>
            <person name="Guigo R."/>
            <person name="Gogendeau D."/>
            <person name="Katinka M."/>
            <person name="Keller A.-M."/>
            <person name="Kissmehl R."/>
            <person name="Klotz C."/>
            <person name="Koll F."/>
            <person name="Le Moue A."/>
            <person name="Lepere C."/>
            <person name="Malinsky S."/>
            <person name="Nowacki M."/>
            <person name="Nowak J.K."/>
            <person name="Plattner H."/>
            <person name="Poulain J."/>
            <person name="Ruiz F."/>
            <person name="Serrano V."/>
            <person name="Zagulski M."/>
            <person name="Dessen P."/>
            <person name="Betermier M."/>
            <person name="Weissenbach J."/>
            <person name="Scarpelli C."/>
            <person name="Schachter V."/>
            <person name="Sperling L."/>
            <person name="Meyer E."/>
            <person name="Cohen J."/>
            <person name="Wincker P."/>
        </authorList>
    </citation>
    <scope>NUCLEOTIDE SEQUENCE [LARGE SCALE GENOMIC DNA]</scope>
    <source>
        <strain evidence="9 10">Stock d4-2</strain>
    </source>
</reference>
<gene>
    <name evidence="9" type="ORF">GSPATT00008518001</name>
</gene>
<dbReference type="eggNOG" id="ENOG502S4VA">
    <property type="taxonomic scope" value="Eukaryota"/>
</dbReference>
<dbReference type="Proteomes" id="UP000000600">
    <property type="component" value="Unassembled WGS sequence"/>
</dbReference>
<dbReference type="GO" id="GO:0006508">
    <property type="term" value="P:proteolysis"/>
    <property type="evidence" value="ECO:0007669"/>
    <property type="project" value="InterPro"/>
</dbReference>
<dbReference type="PANTHER" id="PTHR21581">
    <property type="entry name" value="D-ALANYL-D-ALANINE CARBOXYPEPTIDASE"/>
    <property type="match status" value="1"/>
</dbReference>
<dbReference type="GO" id="GO:0071555">
    <property type="term" value="P:cell wall organization"/>
    <property type="evidence" value="ECO:0007669"/>
    <property type="project" value="UniProtKB-KW"/>
</dbReference>
<name>A0CMM2_PARTE</name>
<evidence type="ECO:0000256" key="6">
    <source>
        <dbReference type="ARBA" id="ARBA00023316"/>
    </source>
</evidence>
<comment type="similarity">
    <text evidence="1">Belongs to the peptidase S11 family.</text>
</comment>
<evidence type="ECO:0000259" key="8">
    <source>
        <dbReference type="Pfam" id="PF00768"/>
    </source>
</evidence>
<evidence type="ECO:0000313" key="10">
    <source>
        <dbReference type="Proteomes" id="UP000000600"/>
    </source>
</evidence>
<evidence type="ECO:0000313" key="9">
    <source>
        <dbReference type="EMBL" id="CAK72039.1"/>
    </source>
</evidence>
<accession>A0CMM2</accession>
<dbReference type="OMA" id="SRTQMEL"/>
<sequence length="408" mass="47248">MKQEYSENRQQLLSLKYQPTSTNNYRNQLFWQPQTDNLNSTLMLAQRIFREYKQNKFQVRKVSAIHQQLKEKEPEQKKQKTTIIDSKRFHMYSHPKNTRVKQLNSTANNSFYSKKSTEKYQQSSPIKPKTASSISRAKRMLPQQISISPIDSVGPLVSAQSWCILNGKNGQLMSGQHQYKSRQMASITKIMTCWLALKLTQQYHLDLDNTYFTVPEKAERIGGTTAQLSSGDKLSIRDLLYGLMLPSGNDAAISIQHNFELYKGCDFIQQMNQSAQDIGMEMTSYSNPHGMNSCLYHEDNYSSAYDIGVLTYNAMQNLQFASIVKTKIYFSEIEDKFGESKEIFWENTNKMLYQGFRGVKTGITKEAGPCVVEYFEDNQNSYIIVLLNCRSVDQRWQDTIKLLDWIRQ</sequence>
<dbReference type="OrthoDB" id="10254188at2759"/>
<evidence type="ECO:0000256" key="5">
    <source>
        <dbReference type="ARBA" id="ARBA00022984"/>
    </source>
</evidence>
<dbReference type="InParanoid" id="A0CMM2"/>
<proteinExistence type="inferred from homology"/>
<dbReference type="GO" id="GO:0009002">
    <property type="term" value="F:serine-type D-Ala-D-Ala carboxypeptidase activity"/>
    <property type="evidence" value="ECO:0007669"/>
    <property type="project" value="InterPro"/>
</dbReference>
<dbReference type="HOGENOM" id="CLU_675211_0_0_1"/>
<dbReference type="PANTHER" id="PTHR21581:SF6">
    <property type="entry name" value="TRAFFICKING PROTEIN PARTICLE COMPLEX SUBUNIT 12"/>
    <property type="match status" value="1"/>
</dbReference>
<keyword evidence="2" id="KW-0732">Signal</keyword>
<dbReference type="RefSeq" id="XP_001439436.1">
    <property type="nucleotide sequence ID" value="XM_001439399.1"/>
</dbReference>
<dbReference type="SUPFAM" id="SSF56601">
    <property type="entry name" value="beta-lactamase/transpeptidase-like"/>
    <property type="match status" value="1"/>
</dbReference>
<dbReference type="Gene3D" id="3.40.710.10">
    <property type="entry name" value="DD-peptidase/beta-lactamase superfamily"/>
    <property type="match status" value="1"/>
</dbReference>
<dbReference type="PRINTS" id="PR00725">
    <property type="entry name" value="DADACBPTASE1"/>
</dbReference>
<evidence type="ECO:0000256" key="1">
    <source>
        <dbReference type="ARBA" id="ARBA00007164"/>
    </source>
</evidence>
<feature type="domain" description="Peptidase S11 D-alanyl-D-alanine carboxypeptidase A N-terminal" evidence="8">
    <location>
        <begin position="156"/>
        <end position="389"/>
    </location>
</feature>
<dbReference type="EMBL" id="CT868108">
    <property type="protein sequence ID" value="CAK72039.1"/>
    <property type="molecule type" value="Genomic_DNA"/>
</dbReference>
<keyword evidence="6" id="KW-0961">Cell wall biogenesis/degradation</keyword>
<dbReference type="FunFam" id="3.40.710.10:FF:000091">
    <property type="entry name" value="Uncharacterized protein"/>
    <property type="match status" value="1"/>
</dbReference>
<evidence type="ECO:0000256" key="3">
    <source>
        <dbReference type="ARBA" id="ARBA00022801"/>
    </source>
</evidence>